<gene>
    <name evidence="2" type="ORF">NYPRO_LOCUS7996</name>
</gene>
<evidence type="ECO:0000313" key="3">
    <source>
        <dbReference type="Proteomes" id="UP000645828"/>
    </source>
</evidence>
<comment type="caution">
    <text evidence="2">The sequence shown here is derived from an EMBL/GenBank/DDBJ whole genome shotgun (WGS) entry which is preliminary data.</text>
</comment>
<keyword evidence="1" id="KW-0472">Membrane</keyword>
<keyword evidence="1" id="KW-0812">Transmembrane</keyword>
<protein>
    <submittedName>
        <fullName evidence="2">(raccoon dog) hypothetical protein</fullName>
    </submittedName>
</protein>
<feature type="transmembrane region" description="Helical" evidence="1">
    <location>
        <begin position="66"/>
        <end position="86"/>
    </location>
</feature>
<accession>A0A811YCF6</accession>
<keyword evidence="1" id="KW-1133">Transmembrane helix</keyword>
<dbReference type="EMBL" id="CAJHUB010000675">
    <property type="protein sequence ID" value="CAD7675201.1"/>
    <property type="molecule type" value="Genomic_DNA"/>
</dbReference>
<name>A0A811YCF6_NYCPR</name>
<evidence type="ECO:0000256" key="1">
    <source>
        <dbReference type="SAM" id="Phobius"/>
    </source>
</evidence>
<keyword evidence="3" id="KW-1185">Reference proteome</keyword>
<dbReference type="AlphaFoldDB" id="A0A811YCF6"/>
<organism evidence="2 3">
    <name type="scientific">Nyctereutes procyonoides</name>
    <name type="common">Raccoon dog</name>
    <name type="synonym">Canis procyonoides</name>
    <dbReference type="NCBI Taxonomy" id="34880"/>
    <lineage>
        <taxon>Eukaryota</taxon>
        <taxon>Metazoa</taxon>
        <taxon>Chordata</taxon>
        <taxon>Craniata</taxon>
        <taxon>Vertebrata</taxon>
        <taxon>Euteleostomi</taxon>
        <taxon>Mammalia</taxon>
        <taxon>Eutheria</taxon>
        <taxon>Laurasiatheria</taxon>
        <taxon>Carnivora</taxon>
        <taxon>Caniformia</taxon>
        <taxon>Canidae</taxon>
        <taxon>Nyctereutes</taxon>
    </lineage>
</organism>
<proteinExistence type="predicted"/>
<dbReference type="Proteomes" id="UP000645828">
    <property type="component" value="Unassembled WGS sequence"/>
</dbReference>
<sequence>MENHEAKKKRETKAMDHKGRLRELSNLLKIITFMLEKGEGRETGKSLLSMYRFLVILTSVSLKRSLNTYISAIICLGLLLLLDIWWL</sequence>
<evidence type="ECO:0000313" key="2">
    <source>
        <dbReference type="EMBL" id="CAD7675201.1"/>
    </source>
</evidence>
<reference evidence="2" key="1">
    <citation type="submission" date="2020-12" db="EMBL/GenBank/DDBJ databases">
        <authorList>
            <consortium name="Molecular Ecology Group"/>
        </authorList>
    </citation>
    <scope>NUCLEOTIDE SEQUENCE</scope>
    <source>
        <strain evidence="2">TBG_1078</strain>
    </source>
</reference>